<accession>A0A6M3X7B7</accession>
<evidence type="ECO:0000313" key="2">
    <source>
        <dbReference type="EMBL" id="QJH93063.1"/>
    </source>
</evidence>
<dbReference type="EMBL" id="MT143943">
    <property type="protein sequence ID" value="QJH93063.1"/>
    <property type="molecule type" value="Genomic_DNA"/>
</dbReference>
<organism evidence="2">
    <name type="scientific">viral metagenome</name>
    <dbReference type="NCBI Taxonomy" id="1070528"/>
    <lineage>
        <taxon>unclassified sequences</taxon>
        <taxon>metagenomes</taxon>
        <taxon>organismal metagenomes</taxon>
    </lineage>
</organism>
<protein>
    <submittedName>
        <fullName evidence="2">Uncharacterized protein</fullName>
    </submittedName>
</protein>
<feature type="compositionally biased region" description="Basic and acidic residues" evidence="1">
    <location>
        <begin position="7"/>
        <end position="19"/>
    </location>
</feature>
<sequence length="56" mass="6191">MGQNQRGKRDGTGPHKDSFQKQNVGTGRRQQAGEICPVKKKVEPSGLGEWADKRRG</sequence>
<name>A0A6M3X7B7_9ZZZZ</name>
<feature type="region of interest" description="Disordered" evidence="1">
    <location>
        <begin position="1"/>
        <end position="56"/>
    </location>
</feature>
<reference evidence="2" key="1">
    <citation type="submission" date="2020-03" db="EMBL/GenBank/DDBJ databases">
        <title>The deep terrestrial virosphere.</title>
        <authorList>
            <person name="Holmfeldt K."/>
            <person name="Nilsson E."/>
            <person name="Simone D."/>
            <person name="Lopez-Fernandez M."/>
            <person name="Wu X."/>
            <person name="de Brujin I."/>
            <person name="Lundin D."/>
            <person name="Andersson A."/>
            <person name="Bertilsson S."/>
            <person name="Dopson M."/>
        </authorList>
    </citation>
    <scope>NUCLEOTIDE SEQUENCE</scope>
    <source>
        <strain evidence="2">MM171B02622</strain>
    </source>
</reference>
<dbReference type="AlphaFoldDB" id="A0A6M3X7B7"/>
<evidence type="ECO:0000256" key="1">
    <source>
        <dbReference type="SAM" id="MobiDB-lite"/>
    </source>
</evidence>
<gene>
    <name evidence="2" type="ORF">MM171B02622_0002</name>
</gene>
<proteinExistence type="predicted"/>
<feature type="compositionally biased region" description="Polar residues" evidence="1">
    <location>
        <begin position="20"/>
        <end position="29"/>
    </location>
</feature>